<dbReference type="Pfam" id="PF19077">
    <property type="entry name" value="Big_13"/>
    <property type="match status" value="5"/>
</dbReference>
<comment type="caution">
    <text evidence="3">The sequence shown here is derived from an EMBL/GenBank/DDBJ whole genome shotgun (WGS) entry which is preliminary data.</text>
</comment>
<feature type="region of interest" description="Disordered" evidence="1">
    <location>
        <begin position="1751"/>
        <end position="1772"/>
    </location>
</feature>
<gene>
    <name evidence="3" type="ORF">GW590_04940</name>
</gene>
<feature type="domain" description="Dystroglycan-type cadherin-like" evidence="2">
    <location>
        <begin position="2114"/>
        <end position="2214"/>
    </location>
</feature>
<proteinExistence type="predicted"/>
<feature type="region of interest" description="Disordered" evidence="1">
    <location>
        <begin position="1483"/>
        <end position="1512"/>
    </location>
</feature>
<reference evidence="3 4" key="2">
    <citation type="submission" date="2020-06" db="EMBL/GenBank/DDBJ databases">
        <title>Polyphasic characterization of a Rahnella strain isolated from tree sap.</title>
        <authorList>
            <person name="Kim I.S."/>
        </authorList>
    </citation>
    <scope>NUCLEOTIDE SEQUENCE [LARGE SCALE GENOMIC DNA]</scope>
    <source>
        <strain evidence="3 4">SAP-1</strain>
    </source>
</reference>
<sequence>MVWWKAAKQQPNVSKPAQPAATNRLWLQVLEPRMMFDGVAVTTVDASATHHADSAQDTADTSSAAHVAASDTSTTASSTASTTSTTSTASAASTTTSASSVTTATTTTAEASAAAATSSKSDTTTAANTTTAVAVSDASTAAHTTTDSASADIASAVVDASTTHSVASAPQVVFIESDVANYQTIISQLPSSYEVVVLDSNSDGLAQIAQWASTHSGYGAMHIISHGEQNDLMLGTLEITSANVASHQSELTAIGQSLAPGGDILLYGCDIAAGTTGVSLINALAQETQRSVAGSTDATGGTAAGGDSVLEYGTDTLHVATLDLSAYDGILSRPVSGSTTFSLSQNVISNEAGSQVTASDVSGWDFTLNLASAANGSAAILTDNLETPHDTLDGASDGAIAITNFSVKSNDGSTFTLNSVNVIAQTLSSGNTGSIELIGYLNGQQVGNLTLIVTDVMVNGNYTTFDVSANSAFKNIDSFSIQGVSGTTVYGALGFDTINATNFHFGPALITSASSGAYSAGNGSAVVVDSGLTLSDAASTTQSSATVSITGNFHSGEDVLAFTNTSTATYGNIVASYNSSTGVLSFVSSGNTATNNQWQAALEAVTYRDTSLSPSTATRTISFSISDATYTSSTVTKSVTVAADVAPVIANLNGDSSTFAAAAGGGAVHLDTGTAALVTDSDSSNFNSGNLTVHISANGQSGEDVLGVDTSGTLTLSSGTTVGSTVSVGGVAIGTIASNGDGVSGHDLIITFNSNATAARVSSLVGALVYSDSASSPNNATRTVQVSVNDGHGQTSTANLSVAISNAALLTASGGSAAFIAADNASSTPVTIDSGLTIVDHASATLASGVVTISGNLDSSHDILSFTNSNSTTFGNISASYNSATGVLTLTSSGATASIAQWQSALRAVTYSNSAVTPSTATRTVSFLVSDSGSNNSSAVTRTVTVTDVDQTPIVVASGGSSAFVSGDNVSSTPVVVDSGLTLSDGDNSTLASATVSISGNFHSGEDVLAFTNFSSLSFGNIVASYNSATGVLTLSSSGATATVAQWQTALRSVTYTDTAVTPSTATRTISMVVSDGSKSSATTTRQVTLTATDQTPIVTASGGSSAFTAGDNTASVPVAVDSGITLSDLDNSTLASATVSITGNFHNAEDVLAFTNTSAFTFGNISASYNSSIGVLSLTSSGATATLAQWQAAMRAVTYIDTAITPVTASRTVSFMVNDGVKNSASSTRLVSVAAVDQTPIVVLTATPVNYTLGSLSPLVVDSALTLSDRDNSTLASATVAISGNFHSGEDVLAFTNNNTGLYGNIAASYNAGSGVMTLSSSGATATVAQWQAALQAVTYQDTSASPNTATRTIAFTVNDGTKNSVSMVRSLTMALPVPTVGGLTAPTDTGSSQNDGITNDVTPTLTGTAQSSSTVTVWVDGSSVGTTTADGSGQWSYNLSGGVAEGTHNITATATIGGVSSGFSTGYQLVIDTSTPASPLNTALATSSDTGSSNSDGVTSNNQPTVTGTAEANSSVTVYIDGEAVGTTTADESGAWSYNLATPLSDGTHSLRTTATDTAGNSSAQSVQRTITVDTQLPATPDAVQLSSSSDTGSSHSDGITSNNLPTLTGNAEANSRVTVYIDGEAVGTTTADESGTWSYNLATPLSDGNHSLRTTATDTAGNSSAQSTPRTITVDTQLPATPGAVQLSTSSDTGSSHSDGITSNNQPTVTGTAEANSRVTVYIDGEAVGTTTADESGAWSYNLSTPLSDGNHSLRTTATDTAGNSSAQSVARTITIDTQVPAIPGSVQLSTSSDTGSSHSDGITSNNQPTVTGTAEANSSVTVYIDGVAVGTTTADESGSWRYNLSTPLGDGNHSLRTTVTDTAGNISALSAPGNITVDTRAPQIESFSALNPLNSAAGPLSYQLVFNKSVAALTVDDLSVITSGSAQGTIASITQLNATTYQIVLNNIGGSGSLSLLLKSGSVSDIAGNLLTGSLSAPVYQITAVTPPTTQPTTPPTTSTPVVAPVQNIVSAPIPPLAVPQTISSDNSLARVPNTPNIVSAAVVNTGTTLSSAIGQAPLSDVGRAAPMGNSFVMIGGTSFDSGGFNISSGSLATPAYISSQLPAAGIALQVNPEIGAVPLVSGQSFSIALPPATIMTREAMSSLSISVRQSNGQPLPSWVTFDANTGRFSGQVPAGQRAPISIDIKVVDKNGHSGSSHMILNVGQKTAVPSAASRPVPVGKVGLDQQIEQHHSSLLQSARALLQRNTPS</sequence>
<dbReference type="InterPro" id="IPR013783">
    <property type="entry name" value="Ig-like_fold"/>
</dbReference>
<feature type="compositionally biased region" description="Low complexity" evidence="1">
    <location>
        <begin position="1691"/>
        <end position="1706"/>
    </location>
</feature>
<feature type="region of interest" description="Disordered" evidence="1">
    <location>
        <begin position="1647"/>
        <end position="1713"/>
    </location>
</feature>
<dbReference type="Gene3D" id="2.60.40.10">
    <property type="entry name" value="Immunoglobulins"/>
    <property type="match status" value="6"/>
</dbReference>
<evidence type="ECO:0000313" key="3">
    <source>
        <dbReference type="EMBL" id="NMP26218.1"/>
    </source>
</evidence>
<feature type="compositionally biased region" description="Low complexity" evidence="1">
    <location>
        <begin position="1793"/>
        <end position="1808"/>
    </location>
</feature>
<evidence type="ECO:0000313" key="4">
    <source>
        <dbReference type="Proteomes" id="UP000585363"/>
    </source>
</evidence>
<dbReference type="GO" id="GO:0016020">
    <property type="term" value="C:membrane"/>
    <property type="evidence" value="ECO:0007669"/>
    <property type="project" value="InterPro"/>
</dbReference>
<dbReference type="InterPro" id="IPR025592">
    <property type="entry name" value="DUF4347"/>
</dbReference>
<dbReference type="SMART" id="SM00736">
    <property type="entry name" value="CADG"/>
    <property type="match status" value="1"/>
</dbReference>
<dbReference type="PANTHER" id="PTHR14139">
    <property type="entry name" value="CALSYNTENIN"/>
    <property type="match status" value="1"/>
</dbReference>
<evidence type="ECO:0000256" key="1">
    <source>
        <dbReference type="SAM" id="MobiDB-lite"/>
    </source>
</evidence>
<protein>
    <submittedName>
        <fullName evidence="3">DUF4347 domain-containing protein</fullName>
    </submittedName>
</protein>
<feature type="compositionally biased region" description="Polar residues" evidence="1">
    <location>
        <begin position="1647"/>
        <end position="1682"/>
    </location>
</feature>
<dbReference type="InterPro" id="IPR044016">
    <property type="entry name" value="Big_13"/>
</dbReference>
<dbReference type="NCBIfam" id="NF033510">
    <property type="entry name" value="Ca_tandemer"/>
    <property type="match status" value="5"/>
</dbReference>
<reference evidence="3 4" key="1">
    <citation type="submission" date="2020-01" db="EMBL/GenBank/DDBJ databases">
        <authorList>
            <person name="Lee S.D."/>
        </authorList>
    </citation>
    <scope>NUCLEOTIDE SEQUENCE [LARGE SCALE GENOMIC DNA]</scope>
    <source>
        <strain evidence="3 4">SAP-1</strain>
    </source>
</reference>
<feature type="compositionally biased region" description="Low complexity" evidence="1">
    <location>
        <begin position="55"/>
        <end position="104"/>
    </location>
</feature>
<feature type="compositionally biased region" description="Low complexity" evidence="1">
    <location>
        <begin position="1589"/>
        <end position="1604"/>
    </location>
</feature>
<feature type="compositionally biased region" description="Low complexity" evidence="1">
    <location>
        <begin position="1488"/>
        <end position="1504"/>
    </location>
</feature>
<organism evidence="3 4">
    <name type="scientific">Rouxiella aceris</name>
    <dbReference type="NCBI Taxonomy" id="2703884"/>
    <lineage>
        <taxon>Bacteria</taxon>
        <taxon>Pseudomonadati</taxon>
        <taxon>Pseudomonadota</taxon>
        <taxon>Gammaproteobacteria</taxon>
        <taxon>Enterobacterales</taxon>
        <taxon>Yersiniaceae</taxon>
        <taxon>Rouxiella</taxon>
    </lineage>
</organism>
<evidence type="ECO:0000259" key="2">
    <source>
        <dbReference type="SMART" id="SM00736"/>
    </source>
</evidence>
<dbReference type="InterPro" id="IPR006644">
    <property type="entry name" value="Cadg"/>
</dbReference>
<accession>A0A848MD72</accession>
<feature type="region of interest" description="Disordered" evidence="1">
    <location>
        <begin position="1545"/>
        <end position="1613"/>
    </location>
</feature>
<dbReference type="Proteomes" id="UP000585363">
    <property type="component" value="Unassembled WGS sequence"/>
</dbReference>
<dbReference type="EMBL" id="JAADJU010000002">
    <property type="protein sequence ID" value="NMP26218.1"/>
    <property type="molecule type" value="Genomic_DNA"/>
</dbReference>
<dbReference type="Pfam" id="PF14252">
    <property type="entry name" value="DUF4347"/>
    <property type="match status" value="1"/>
</dbReference>
<keyword evidence="4" id="KW-1185">Reference proteome</keyword>
<dbReference type="PANTHER" id="PTHR14139:SF2">
    <property type="entry name" value="CALSYNTENIN-1"/>
    <property type="match status" value="1"/>
</dbReference>
<dbReference type="RefSeq" id="WP_169401906.1">
    <property type="nucleotide sequence ID" value="NZ_JAADJU010000002.1"/>
</dbReference>
<feature type="compositionally biased region" description="Polar residues" evidence="1">
    <location>
        <begin position="1545"/>
        <end position="1580"/>
    </location>
</feature>
<name>A0A848MD72_9GAMM</name>
<dbReference type="SUPFAM" id="SSF49313">
    <property type="entry name" value="Cadherin-like"/>
    <property type="match status" value="1"/>
</dbReference>
<feature type="region of interest" description="Disordered" evidence="1">
    <location>
        <begin position="1788"/>
        <end position="1817"/>
    </location>
</feature>
<dbReference type="InterPro" id="IPR015919">
    <property type="entry name" value="Cadherin-like_sf"/>
</dbReference>
<dbReference type="GO" id="GO:0005509">
    <property type="term" value="F:calcium ion binding"/>
    <property type="evidence" value="ECO:0007669"/>
    <property type="project" value="InterPro"/>
</dbReference>
<feature type="region of interest" description="Disordered" evidence="1">
    <location>
        <begin position="52"/>
        <end position="104"/>
    </location>
</feature>